<organism evidence="2 3">
    <name type="scientific">Fibroporia radiculosa</name>
    <dbReference type="NCBI Taxonomy" id="599839"/>
    <lineage>
        <taxon>Eukaryota</taxon>
        <taxon>Fungi</taxon>
        <taxon>Dikarya</taxon>
        <taxon>Basidiomycota</taxon>
        <taxon>Agaricomycotina</taxon>
        <taxon>Agaricomycetes</taxon>
        <taxon>Polyporales</taxon>
        <taxon>Fibroporiaceae</taxon>
        <taxon>Fibroporia</taxon>
    </lineage>
</organism>
<dbReference type="InterPro" id="IPR002347">
    <property type="entry name" value="SDR_fam"/>
</dbReference>
<dbReference type="AlphaFoldDB" id="J4HXQ5"/>
<dbReference type="GeneID" id="24098323"/>
<keyword evidence="3" id="KW-1185">Reference proteome</keyword>
<dbReference type="Pfam" id="PF00106">
    <property type="entry name" value="adh_short"/>
    <property type="match status" value="1"/>
</dbReference>
<dbReference type="GO" id="GO:0016491">
    <property type="term" value="F:oxidoreductase activity"/>
    <property type="evidence" value="ECO:0007669"/>
    <property type="project" value="TreeGrafter"/>
</dbReference>
<gene>
    <name evidence="2" type="ORF">FIBRA_05543</name>
</gene>
<dbReference type="GO" id="GO:0005737">
    <property type="term" value="C:cytoplasm"/>
    <property type="evidence" value="ECO:0007669"/>
    <property type="project" value="TreeGrafter"/>
</dbReference>
<proteinExistence type="inferred from homology"/>
<dbReference type="Gene3D" id="3.40.50.720">
    <property type="entry name" value="NAD(P)-binding Rossmann-like Domain"/>
    <property type="match status" value="1"/>
</dbReference>
<protein>
    <recommendedName>
        <fullName evidence="4">NAD(P)-binding protein</fullName>
    </recommendedName>
</protein>
<dbReference type="OrthoDB" id="5296at2759"/>
<dbReference type="RefSeq" id="XP_012182695.1">
    <property type="nucleotide sequence ID" value="XM_012327305.1"/>
</dbReference>
<dbReference type="PANTHER" id="PTHR43544:SF12">
    <property type="entry name" value="NAD(P)-BINDING ROSSMANN-FOLD SUPERFAMILY PROTEIN"/>
    <property type="match status" value="1"/>
</dbReference>
<dbReference type="HOGENOM" id="CLU_010194_9_7_1"/>
<name>J4HXQ5_9APHY</name>
<dbReference type="InterPro" id="IPR051468">
    <property type="entry name" value="Fungal_SecMetab_SDRs"/>
</dbReference>
<reference evidence="2 3" key="1">
    <citation type="journal article" date="2012" name="Appl. Environ. Microbiol.">
        <title>Short-read sequencing for genomic analysis of the brown rot fungus Fibroporia radiculosa.</title>
        <authorList>
            <person name="Tang J.D."/>
            <person name="Perkins A.D."/>
            <person name="Sonstegard T.S."/>
            <person name="Schroeder S.G."/>
            <person name="Burgess S.C."/>
            <person name="Diehl S.V."/>
        </authorList>
    </citation>
    <scope>NUCLEOTIDE SEQUENCE [LARGE SCALE GENOMIC DNA]</scope>
    <source>
        <strain evidence="2 3">TFFH 294</strain>
    </source>
</reference>
<dbReference type="EMBL" id="HE797112">
    <property type="protein sequence ID" value="CCM03412.1"/>
    <property type="molecule type" value="Genomic_DNA"/>
</dbReference>
<dbReference type="Proteomes" id="UP000006352">
    <property type="component" value="Unassembled WGS sequence"/>
</dbReference>
<evidence type="ECO:0008006" key="4">
    <source>
        <dbReference type="Google" id="ProtNLM"/>
    </source>
</evidence>
<comment type="similarity">
    <text evidence="1">Belongs to the short-chain dehydrogenases/reductases (SDR) family.</text>
</comment>
<accession>J4HXQ5</accession>
<evidence type="ECO:0000313" key="3">
    <source>
        <dbReference type="Proteomes" id="UP000006352"/>
    </source>
</evidence>
<dbReference type="PANTHER" id="PTHR43544">
    <property type="entry name" value="SHORT-CHAIN DEHYDROGENASE/REDUCTASE"/>
    <property type="match status" value="1"/>
</dbReference>
<evidence type="ECO:0000313" key="2">
    <source>
        <dbReference type="EMBL" id="CCM03412.1"/>
    </source>
</evidence>
<dbReference type="InParanoid" id="J4HXQ5"/>
<sequence length="266" mass="29567">MIAQPFFLVTPSTRGLSLAITRHLLQTTQSPVVATHRSNKPDAIRERILSPLQNVDQDRLHLLQLELKSEDSIAAAAQSLADVLAKSPKGDAYIHTAFFTGGVLHPERQPEDLIASNIEETFDINVISHLILIKHFSRFLPLPQSHHTSSDSPLLSKWVHISARVGSISDNRLGGWFSYRASKAALNQTIRTFDLYLQQRKILALCVGMHPGTVKTDLSKEFWHGVPDGKLFEPEDAAAKVVNVVQNLDIRNRGKVLDWAGNEVPP</sequence>
<dbReference type="InterPro" id="IPR036291">
    <property type="entry name" value="NAD(P)-bd_dom_sf"/>
</dbReference>
<evidence type="ECO:0000256" key="1">
    <source>
        <dbReference type="ARBA" id="ARBA00006484"/>
    </source>
</evidence>
<dbReference type="SUPFAM" id="SSF51735">
    <property type="entry name" value="NAD(P)-binding Rossmann-fold domains"/>
    <property type="match status" value="1"/>
</dbReference>